<keyword evidence="8 14" id="KW-0418">Kinase</keyword>
<comment type="catalytic activity">
    <reaction evidence="13">
        <text>L-seryl-[protein] + ATP = O-phospho-L-seryl-[protein] + ADP + H(+)</text>
        <dbReference type="Rhea" id="RHEA:17989"/>
        <dbReference type="Rhea" id="RHEA-COMP:9863"/>
        <dbReference type="Rhea" id="RHEA-COMP:11604"/>
        <dbReference type="ChEBI" id="CHEBI:15378"/>
        <dbReference type="ChEBI" id="CHEBI:29999"/>
        <dbReference type="ChEBI" id="CHEBI:30616"/>
        <dbReference type="ChEBI" id="CHEBI:83421"/>
        <dbReference type="ChEBI" id="CHEBI:456216"/>
        <dbReference type="EC" id="2.7.11.1"/>
    </reaction>
</comment>
<comment type="subcellular location">
    <subcellularLocation>
        <location evidence="1">Cell membrane</location>
        <topology evidence="1">Single-pass membrane protein</topology>
    </subcellularLocation>
</comment>
<dbReference type="Gramene" id="Psat01G0047000-T1">
    <property type="protein sequence ID" value="KAI5441023.1"/>
    <property type="gene ID" value="KIW84_010470"/>
</dbReference>
<keyword evidence="7" id="KW-0547">Nucleotide-binding</keyword>
<dbReference type="PANTHER" id="PTHR47982:SF35">
    <property type="entry name" value="PROLINE-RICH RECEPTOR-LIKE PROTEIN KINASE PERK1-RELATED"/>
    <property type="match status" value="1"/>
</dbReference>
<evidence type="ECO:0000256" key="3">
    <source>
        <dbReference type="ARBA" id="ARBA00022475"/>
    </source>
</evidence>
<reference evidence="14 15" key="1">
    <citation type="journal article" date="2022" name="Nat. Genet.">
        <title>Improved pea reference genome and pan-genome highlight genomic features and evolutionary characteristics.</title>
        <authorList>
            <person name="Yang T."/>
            <person name="Liu R."/>
            <person name="Luo Y."/>
            <person name="Hu S."/>
            <person name="Wang D."/>
            <person name="Wang C."/>
            <person name="Pandey M.K."/>
            <person name="Ge S."/>
            <person name="Xu Q."/>
            <person name="Li N."/>
            <person name="Li G."/>
            <person name="Huang Y."/>
            <person name="Saxena R.K."/>
            <person name="Ji Y."/>
            <person name="Li M."/>
            <person name="Yan X."/>
            <person name="He Y."/>
            <person name="Liu Y."/>
            <person name="Wang X."/>
            <person name="Xiang C."/>
            <person name="Varshney R.K."/>
            <person name="Ding H."/>
            <person name="Gao S."/>
            <person name="Zong X."/>
        </authorList>
    </citation>
    <scope>NUCLEOTIDE SEQUENCE [LARGE SCALE GENOMIC DNA]</scope>
    <source>
        <strain evidence="14 15">cv. Zhongwan 6</strain>
    </source>
</reference>
<dbReference type="Proteomes" id="UP001058974">
    <property type="component" value="Chromosome 1"/>
</dbReference>
<evidence type="ECO:0000256" key="8">
    <source>
        <dbReference type="ARBA" id="ARBA00022777"/>
    </source>
</evidence>
<dbReference type="AlphaFoldDB" id="A0A9D5BBH2"/>
<dbReference type="GO" id="GO:0005524">
    <property type="term" value="F:ATP binding"/>
    <property type="evidence" value="ECO:0007669"/>
    <property type="project" value="UniProtKB-KW"/>
</dbReference>
<evidence type="ECO:0000256" key="13">
    <source>
        <dbReference type="ARBA" id="ARBA00048679"/>
    </source>
</evidence>
<evidence type="ECO:0000256" key="5">
    <source>
        <dbReference type="ARBA" id="ARBA00022679"/>
    </source>
</evidence>
<evidence type="ECO:0000256" key="7">
    <source>
        <dbReference type="ARBA" id="ARBA00022741"/>
    </source>
</evidence>
<sequence>MRALEENNLDSLIDPRLQNEFDPSEMTRMVACAAACTRHSAKRRPRMSQVVRALEGDVSLADLNEGVRPGHSSVYSSHERWIQSYNSNFFVLQAYQEETE</sequence>
<keyword evidence="5" id="KW-0808">Transferase</keyword>
<comment type="catalytic activity">
    <reaction evidence="12">
        <text>L-threonyl-[protein] + ATP = O-phospho-L-threonyl-[protein] + ADP + H(+)</text>
        <dbReference type="Rhea" id="RHEA:46608"/>
        <dbReference type="Rhea" id="RHEA-COMP:11060"/>
        <dbReference type="Rhea" id="RHEA-COMP:11605"/>
        <dbReference type="ChEBI" id="CHEBI:15378"/>
        <dbReference type="ChEBI" id="CHEBI:30013"/>
        <dbReference type="ChEBI" id="CHEBI:30616"/>
        <dbReference type="ChEBI" id="CHEBI:61977"/>
        <dbReference type="ChEBI" id="CHEBI:456216"/>
        <dbReference type="EC" id="2.7.11.1"/>
    </reaction>
</comment>
<evidence type="ECO:0000256" key="6">
    <source>
        <dbReference type="ARBA" id="ARBA00022692"/>
    </source>
</evidence>
<evidence type="ECO:0000313" key="15">
    <source>
        <dbReference type="Proteomes" id="UP001058974"/>
    </source>
</evidence>
<keyword evidence="15" id="KW-1185">Reference proteome</keyword>
<evidence type="ECO:0000256" key="1">
    <source>
        <dbReference type="ARBA" id="ARBA00004162"/>
    </source>
</evidence>
<dbReference type="Gramene" id="PSAT_LOCUS7223_t1">
    <property type="protein sequence ID" value="CAL5186921.1"/>
    <property type="gene ID" value="PSAT_LOCUS7223"/>
</dbReference>
<accession>A0A9D5BBH2</accession>
<dbReference type="PANTHER" id="PTHR47982">
    <property type="entry name" value="PROLINE-RICH RECEPTOR-LIKE PROTEIN KINASE PERK4"/>
    <property type="match status" value="1"/>
</dbReference>
<protein>
    <recommendedName>
        <fullName evidence="2">non-specific serine/threonine protein kinase</fullName>
        <ecNumber evidence="2">2.7.11.1</ecNumber>
    </recommendedName>
</protein>
<dbReference type="EMBL" id="JAMSHJ010000001">
    <property type="protein sequence ID" value="KAI5441023.1"/>
    <property type="molecule type" value="Genomic_DNA"/>
</dbReference>
<keyword evidence="11" id="KW-0472">Membrane</keyword>
<evidence type="ECO:0000313" key="14">
    <source>
        <dbReference type="EMBL" id="KAI5441023.1"/>
    </source>
</evidence>
<keyword evidence="10" id="KW-1133">Transmembrane helix</keyword>
<comment type="caution">
    <text evidence="14">The sequence shown here is derived from an EMBL/GenBank/DDBJ whole genome shotgun (WGS) entry which is preliminary data.</text>
</comment>
<evidence type="ECO:0000256" key="9">
    <source>
        <dbReference type="ARBA" id="ARBA00022840"/>
    </source>
</evidence>
<keyword evidence="9" id="KW-0067">ATP-binding</keyword>
<keyword evidence="3" id="KW-1003">Cell membrane</keyword>
<dbReference type="GO" id="GO:0005886">
    <property type="term" value="C:plasma membrane"/>
    <property type="evidence" value="ECO:0007669"/>
    <property type="project" value="UniProtKB-SubCell"/>
</dbReference>
<dbReference type="EC" id="2.7.11.1" evidence="2"/>
<evidence type="ECO:0000256" key="10">
    <source>
        <dbReference type="ARBA" id="ARBA00022989"/>
    </source>
</evidence>
<keyword evidence="6" id="KW-0812">Transmembrane</keyword>
<keyword evidence="14" id="KW-0675">Receptor</keyword>
<proteinExistence type="predicted"/>
<gene>
    <name evidence="14" type="ORF">KIW84_010470</name>
</gene>
<dbReference type="InterPro" id="IPR047117">
    <property type="entry name" value="PERK1-13-like"/>
</dbReference>
<organism evidence="14 15">
    <name type="scientific">Pisum sativum</name>
    <name type="common">Garden pea</name>
    <name type="synonym">Lathyrus oleraceus</name>
    <dbReference type="NCBI Taxonomy" id="3888"/>
    <lineage>
        <taxon>Eukaryota</taxon>
        <taxon>Viridiplantae</taxon>
        <taxon>Streptophyta</taxon>
        <taxon>Embryophyta</taxon>
        <taxon>Tracheophyta</taxon>
        <taxon>Spermatophyta</taxon>
        <taxon>Magnoliopsida</taxon>
        <taxon>eudicotyledons</taxon>
        <taxon>Gunneridae</taxon>
        <taxon>Pentapetalae</taxon>
        <taxon>rosids</taxon>
        <taxon>fabids</taxon>
        <taxon>Fabales</taxon>
        <taxon>Fabaceae</taxon>
        <taxon>Papilionoideae</taxon>
        <taxon>50 kb inversion clade</taxon>
        <taxon>NPAAA clade</taxon>
        <taxon>Hologalegina</taxon>
        <taxon>IRL clade</taxon>
        <taxon>Fabeae</taxon>
        <taxon>Lathyrus</taxon>
    </lineage>
</organism>
<dbReference type="GO" id="GO:0004674">
    <property type="term" value="F:protein serine/threonine kinase activity"/>
    <property type="evidence" value="ECO:0007669"/>
    <property type="project" value="UniProtKB-KW"/>
</dbReference>
<evidence type="ECO:0000256" key="4">
    <source>
        <dbReference type="ARBA" id="ARBA00022527"/>
    </source>
</evidence>
<dbReference type="Gene3D" id="1.10.510.10">
    <property type="entry name" value="Transferase(Phosphotransferase) domain 1"/>
    <property type="match status" value="1"/>
</dbReference>
<evidence type="ECO:0000256" key="2">
    <source>
        <dbReference type="ARBA" id="ARBA00012513"/>
    </source>
</evidence>
<evidence type="ECO:0000256" key="11">
    <source>
        <dbReference type="ARBA" id="ARBA00023136"/>
    </source>
</evidence>
<name>A0A9D5BBH2_PEA</name>
<evidence type="ECO:0000256" key="12">
    <source>
        <dbReference type="ARBA" id="ARBA00047899"/>
    </source>
</evidence>
<keyword evidence="4" id="KW-0723">Serine/threonine-protein kinase</keyword>